<sequence>MLNSDQVPNEVELPQVIQVGSSDHVGHSKAYSLPVLIASASQYIHDTPDIYEPDVIAELVAQEIASSYPDLTNEAFNARVGGRVLGLVQSTAIRKSPIMLLSPSGEVGQLLTGKKSGLQQLTSHIAYAFPTPILQISCSTLPSPHRLDGSATALAVRLADATHMLSVTPNTASVSPTHDLPVTIASIGELPKSLTEGRRHVDIALDPLSWGKAAVVDEAGGVWLWTEGRETINGRTQRVYKVVKLRGPVEAGDDGFFRVAFGARAGTLLVLSRRSLDVMDLESEASLPRVSNIMTLSEKSQLFTSIDKSVALRGAAFTCVATTREVIWIDEHQVGPPIFRWIHDYGANKVKDLEITVYSTNLDDSDNGPSSWETIILSSPSSDLTEALRVTTWPAVTVATKPWLIHGLTPQGSPLRDLIVLPLPGSPLVALGKNGSMTAARMFPSTASPYNGFNVATRLDNPSIPATARLPAPYQEEDDSDDNDGLLPGSWIEKADTRCKVLQGRWAWSEINEPTKPEAVLDLVDFQKYIREFEAPPEHMLTAGELARGLNLDSAPATRSPLLPKLGDVSRDTLSKLNDIDYAGTFHSVWAAHSGTGVRDATDELMLIRPPFQKQAYHEESLRLLADLSLSRIVLSMDNVVQRAVERATPDDLFAEAAGQLSLQERRPDPPEFGVLKPKRPLSSAAGLDFHDVNQFLQQWHTGNDPHAFTWSMPQTWSSHSSQAPVSQQQRRPIRPLPSVRAPQLLPASVAPVLLPQPPMESTFFRTTGVPPVALHSSPPRPLPVSQPSASQASFDPYPQTQTERGPFGDRPEAVARTARKKATKKRLGGF</sequence>
<dbReference type="InterPro" id="IPR019350">
    <property type="entry name" value="RNA_pol_I-sp_TIF_RRN6-like"/>
</dbReference>
<evidence type="ECO:0000256" key="1">
    <source>
        <dbReference type="SAM" id="MobiDB-lite"/>
    </source>
</evidence>
<proteinExistence type="predicted"/>
<dbReference type="Pfam" id="PF10214">
    <property type="entry name" value="Rrn6_beta-prop"/>
    <property type="match status" value="1"/>
</dbReference>
<reference evidence="4" key="1">
    <citation type="submission" date="2023-10" db="EMBL/GenBank/DDBJ databases">
        <authorList>
            <person name="Noh H."/>
        </authorList>
    </citation>
    <scope>NUCLEOTIDE SEQUENCE</scope>
    <source>
        <strain evidence="4">DUCC4014</strain>
    </source>
</reference>
<dbReference type="PANTHER" id="PTHR28221">
    <property type="entry name" value="RNA POLYMERASE I-SPECIFIC TRANSCRIPTION INITIATION FACTOR RRN6"/>
    <property type="match status" value="1"/>
</dbReference>
<dbReference type="EMBL" id="CP086717">
    <property type="protein sequence ID" value="WOO82837.1"/>
    <property type="molecule type" value="Genomic_DNA"/>
</dbReference>
<evidence type="ECO:0000259" key="2">
    <source>
        <dbReference type="Pfam" id="PF10214"/>
    </source>
</evidence>
<dbReference type="Pfam" id="PF20639">
    <property type="entry name" value="Rrn6_K-rich"/>
    <property type="match status" value="1"/>
</dbReference>
<accession>A0AAF0YAC2</accession>
<feature type="domain" description="RRN6 K-rich C-terminal" evidence="3">
    <location>
        <begin position="695"/>
        <end position="831"/>
    </location>
</feature>
<gene>
    <name evidence="4" type="ORF">LOC62_04G006322</name>
</gene>
<evidence type="ECO:0008006" key="6">
    <source>
        <dbReference type="Google" id="ProtNLM"/>
    </source>
</evidence>
<feature type="compositionally biased region" description="Basic residues" evidence="1">
    <location>
        <begin position="818"/>
        <end position="831"/>
    </location>
</feature>
<dbReference type="RefSeq" id="XP_062628869.1">
    <property type="nucleotide sequence ID" value="XM_062772885.1"/>
</dbReference>
<evidence type="ECO:0000313" key="5">
    <source>
        <dbReference type="Proteomes" id="UP000827549"/>
    </source>
</evidence>
<keyword evidence="5" id="KW-1185">Reference proteome</keyword>
<dbReference type="PANTHER" id="PTHR28221:SF2">
    <property type="entry name" value="RNA POLYMERASE I-SPECIFIC TRANSCRIPTION INITIATION FACTOR RRN6"/>
    <property type="match status" value="1"/>
</dbReference>
<feature type="compositionally biased region" description="Polar residues" evidence="1">
    <location>
        <begin position="786"/>
        <end position="804"/>
    </location>
</feature>
<dbReference type="GeneID" id="87809547"/>
<dbReference type="Proteomes" id="UP000827549">
    <property type="component" value="Chromosome 4"/>
</dbReference>
<dbReference type="InterPro" id="IPR048535">
    <property type="entry name" value="RRN6_beta-prop"/>
</dbReference>
<dbReference type="AlphaFoldDB" id="A0AAF0YAC2"/>
<feature type="domain" description="RRN6 beta-propeller" evidence="2">
    <location>
        <begin position="129"/>
        <end position="344"/>
    </location>
</feature>
<name>A0AAF0YAC2_9TREE</name>
<dbReference type="InterPro" id="IPR048536">
    <property type="entry name" value="Rrn6_K-rich"/>
</dbReference>
<evidence type="ECO:0000259" key="3">
    <source>
        <dbReference type="Pfam" id="PF20639"/>
    </source>
</evidence>
<protein>
    <recommendedName>
        <fullName evidence="6">RNA polymerase I-specific transcription initiation factor RRN6-like protein</fullName>
    </recommendedName>
</protein>
<organism evidence="4 5">
    <name type="scientific">Vanrija pseudolonga</name>
    <dbReference type="NCBI Taxonomy" id="143232"/>
    <lineage>
        <taxon>Eukaryota</taxon>
        <taxon>Fungi</taxon>
        <taxon>Dikarya</taxon>
        <taxon>Basidiomycota</taxon>
        <taxon>Agaricomycotina</taxon>
        <taxon>Tremellomycetes</taxon>
        <taxon>Trichosporonales</taxon>
        <taxon>Trichosporonaceae</taxon>
        <taxon>Vanrija</taxon>
    </lineage>
</organism>
<evidence type="ECO:0000313" key="4">
    <source>
        <dbReference type="EMBL" id="WOO82837.1"/>
    </source>
</evidence>
<feature type="region of interest" description="Disordered" evidence="1">
    <location>
        <begin position="771"/>
        <end position="831"/>
    </location>
</feature>